<dbReference type="GO" id="GO:0005524">
    <property type="term" value="F:ATP binding"/>
    <property type="evidence" value="ECO:0007669"/>
    <property type="project" value="UniProtKB-KW"/>
</dbReference>
<name>A0A109UWG2_9SACH</name>
<gene>
    <name evidence="4" type="ORF">AW171_hschr2105</name>
</gene>
<dbReference type="SUPFAM" id="SSF52540">
    <property type="entry name" value="P-loop containing nucleoside triphosphate hydrolases"/>
    <property type="match status" value="1"/>
</dbReference>
<dbReference type="GO" id="GO:0006000">
    <property type="term" value="P:fructose metabolic process"/>
    <property type="evidence" value="ECO:0007669"/>
    <property type="project" value="InterPro"/>
</dbReference>
<keyword evidence="5" id="KW-1185">Reference proteome</keyword>
<dbReference type="GO" id="GO:0004331">
    <property type="term" value="F:fructose-2,6-bisphosphate 2-phosphatase activity"/>
    <property type="evidence" value="ECO:0007669"/>
    <property type="project" value="TreeGrafter"/>
</dbReference>
<dbReference type="Gene3D" id="3.40.50.300">
    <property type="entry name" value="P-loop containing nucleotide triphosphate hydrolases"/>
    <property type="match status" value="1"/>
</dbReference>
<evidence type="ECO:0000256" key="1">
    <source>
        <dbReference type="ARBA" id="ARBA00022741"/>
    </source>
</evidence>
<dbReference type="GeneID" id="28721495"/>
<organism evidence="4 5">
    <name type="scientific">Eremothecium sinecaudum</name>
    <dbReference type="NCBI Taxonomy" id="45286"/>
    <lineage>
        <taxon>Eukaryota</taxon>
        <taxon>Fungi</taxon>
        <taxon>Dikarya</taxon>
        <taxon>Ascomycota</taxon>
        <taxon>Saccharomycotina</taxon>
        <taxon>Saccharomycetes</taxon>
        <taxon>Saccharomycetales</taxon>
        <taxon>Saccharomycetaceae</taxon>
        <taxon>Eremothecium</taxon>
    </lineage>
</organism>
<dbReference type="OrthoDB" id="267323at2759"/>
<evidence type="ECO:0000313" key="5">
    <source>
        <dbReference type="Proteomes" id="UP000243052"/>
    </source>
</evidence>
<reference evidence="4 5" key="1">
    <citation type="submission" date="2016-01" db="EMBL/GenBank/DDBJ databases">
        <title>Genome sequence of the yeast Holleya sinecauda.</title>
        <authorList>
            <person name="Dietrich F.S."/>
        </authorList>
    </citation>
    <scope>NUCLEOTIDE SEQUENCE [LARGE SCALE GENOMIC DNA]</scope>
    <source>
        <strain evidence="4 5">ATCC 58844</strain>
    </source>
</reference>
<keyword evidence="2" id="KW-0067">ATP-binding</keyword>
<dbReference type="GO" id="GO:0003873">
    <property type="term" value="F:6-phosphofructo-2-kinase activity"/>
    <property type="evidence" value="ECO:0007669"/>
    <property type="project" value="InterPro"/>
</dbReference>
<evidence type="ECO:0000259" key="3">
    <source>
        <dbReference type="Pfam" id="PF01591"/>
    </source>
</evidence>
<dbReference type="PANTHER" id="PTHR10606">
    <property type="entry name" value="6-PHOSPHOFRUCTO-2-KINASE/FRUCTOSE-2,6-BISPHOSPHATASE"/>
    <property type="match status" value="1"/>
</dbReference>
<dbReference type="GO" id="GO:0005829">
    <property type="term" value="C:cytosol"/>
    <property type="evidence" value="ECO:0007669"/>
    <property type="project" value="TreeGrafter"/>
</dbReference>
<dbReference type="InterPro" id="IPR027417">
    <property type="entry name" value="P-loop_NTPase"/>
</dbReference>
<dbReference type="STRING" id="45286.A0A109UWG2"/>
<dbReference type="InterPro" id="IPR013079">
    <property type="entry name" value="6Phosfructo_kin"/>
</dbReference>
<accession>A0A109UWG2</accession>
<evidence type="ECO:0000313" key="4">
    <source>
        <dbReference type="EMBL" id="AMD18597.1"/>
    </source>
</evidence>
<dbReference type="InterPro" id="IPR003094">
    <property type="entry name" value="6Pfruct_kin"/>
</dbReference>
<evidence type="ECO:0000256" key="2">
    <source>
        <dbReference type="ARBA" id="ARBA00022840"/>
    </source>
</evidence>
<keyword evidence="1" id="KW-0547">Nucleotide-binding</keyword>
<dbReference type="Proteomes" id="UP000243052">
    <property type="component" value="Chromosome ii"/>
</dbReference>
<dbReference type="GO" id="GO:0006003">
    <property type="term" value="P:fructose 2,6-bisphosphate metabolic process"/>
    <property type="evidence" value="ECO:0007669"/>
    <property type="project" value="InterPro"/>
</dbReference>
<dbReference type="PANTHER" id="PTHR10606:SF1">
    <property type="entry name" value="6-PHOSPHOFRUCTO-2-KINASE 2"/>
    <property type="match status" value="1"/>
</dbReference>
<dbReference type="Pfam" id="PF01591">
    <property type="entry name" value="6PF2K"/>
    <property type="match status" value="1"/>
</dbReference>
<dbReference type="AlphaFoldDB" id="A0A109UWG2"/>
<dbReference type="EMBL" id="CP014242">
    <property type="protein sequence ID" value="AMD18597.1"/>
    <property type="molecule type" value="Genomic_DNA"/>
</dbReference>
<dbReference type="RefSeq" id="XP_017985593.1">
    <property type="nucleotide sequence ID" value="XM_018130311.1"/>
</dbReference>
<proteinExistence type="predicted"/>
<sequence length="422" mass="48122">MESDFRFSACSEAIRSHSTSTSSLFSLKNTRSYPSILDFYTTTESGDVENGDVAALEYEEEPALYLETDRDAALTDNDKFIVILVGLPATGKSTISRHLVSYLRSLPSLMSLRCGVFNAGQVRRKLTYKGERMPIANSSKEDLFNPRNSEKKNVYARITLEELLSELDADMCDFAIFDATNSTLERRSFIFQEIQSYNDRPQNKYRIIPVVLQVTCSNKAFIRFNIHNKAFNQDYLDKPYEFAVRDFARRLRYYYSQFVPFTKEEFNHIIQTNSHTKNDKSCCVRNDRLYTREDTGLFFFHIINAGLDTDLSSSMTHYPREVSLVLSEVVSAIEEFVNRYSQIYGFQYIENANSFMKGEPVKCTKGDGAKANFTGAALANNNVLAKKTTTLSIPNPASLTSYLPTLCSIINDQYFQSLTSFE</sequence>
<protein>
    <submittedName>
        <fullName evidence="4">HBL305Cp</fullName>
    </submittedName>
</protein>
<feature type="domain" description="6-phosphofructo-2-kinase" evidence="3">
    <location>
        <begin position="75"/>
        <end position="287"/>
    </location>
</feature>